<accession>A0AB39C483</accession>
<dbReference type="EMBL" id="PP935708">
    <property type="protein sequence ID" value="XDJ01758.1"/>
    <property type="molecule type" value="Genomic_DNA"/>
</dbReference>
<name>A0AB39C483_9VIRU</name>
<organism evidence="1">
    <name type="scientific">Campylobacter phage vB_CJ12660_3PH123</name>
    <dbReference type="NCBI Taxonomy" id="3236702"/>
    <lineage>
        <taxon>Viruses</taxon>
    </lineage>
</organism>
<proteinExistence type="predicted"/>
<sequence>MKIEYISISSHILSFFSIKIIHFFQANNVP</sequence>
<reference evidence="1" key="1">
    <citation type="submission" date="2024-06" db="EMBL/GenBank/DDBJ databases">
        <authorList>
            <person name="Mutai I.J."/>
            <person name="Gurusinghe A."/>
            <person name="Wang B."/>
            <person name="Clark M."/>
            <person name="Bhandare S.G."/>
        </authorList>
    </citation>
    <scope>NUCLEOTIDE SEQUENCE</scope>
</reference>
<evidence type="ECO:0000313" key="1">
    <source>
        <dbReference type="EMBL" id="XDJ01758.1"/>
    </source>
</evidence>
<protein>
    <submittedName>
        <fullName evidence="1">Uncharacterized protein</fullName>
    </submittedName>
</protein>